<proteinExistence type="predicted"/>
<evidence type="ECO:0000313" key="2">
    <source>
        <dbReference type="Proteomes" id="UP001165413"/>
    </source>
</evidence>
<dbReference type="EMBL" id="JANATA010000004">
    <property type="protein sequence ID" value="MCP3428011.1"/>
    <property type="molecule type" value="Genomic_DNA"/>
</dbReference>
<accession>A0AA41X0C5</accession>
<dbReference type="InterPro" id="IPR021276">
    <property type="entry name" value="DUF2855"/>
</dbReference>
<comment type="caution">
    <text evidence="1">The sequence shown here is derived from an EMBL/GenBank/DDBJ whole genome shotgun (WGS) entry which is preliminary data.</text>
</comment>
<dbReference type="RefSeq" id="WP_254098938.1">
    <property type="nucleotide sequence ID" value="NZ_JANATA010000004.1"/>
</dbReference>
<gene>
    <name evidence="1" type="ORF">NLF92_03505</name>
</gene>
<organism evidence="1 2">
    <name type="scientific">Opacimonas viscosa</name>
    <dbReference type="NCBI Taxonomy" id="2961944"/>
    <lineage>
        <taxon>Bacteria</taxon>
        <taxon>Pseudomonadati</taxon>
        <taxon>Pseudomonadota</taxon>
        <taxon>Gammaproteobacteria</taxon>
        <taxon>Alteromonadales</taxon>
        <taxon>Alteromonadaceae</taxon>
        <taxon>Opacimonas</taxon>
    </lineage>
</organism>
<dbReference type="AlphaFoldDB" id="A0AA41X0C5"/>
<reference evidence="1" key="1">
    <citation type="submission" date="2022-07" db="EMBL/GenBank/DDBJ databases">
        <title>Characterization of the Novel Bacterium Alteromonas immobilis LMIT006 and Alteromonas gregis LMIT007.</title>
        <authorList>
            <person name="Lin X."/>
        </authorList>
    </citation>
    <scope>NUCLEOTIDE SEQUENCE</scope>
    <source>
        <strain evidence="1">LMIT007</strain>
    </source>
</reference>
<dbReference type="Pfam" id="PF11017">
    <property type="entry name" value="DUF2855"/>
    <property type="match status" value="1"/>
</dbReference>
<name>A0AA41X0C5_9ALTE</name>
<dbReference type="Proteomes" id="UP001165413">
    <property type="component" value="Unassembled WGS sequence"/>
</dbReference>
<sequence length="372" mass="41589">MQKNNNLDNHTAFSIHTKKSNIAQQTLVPLPQQSLVKGEVRVRIERFGFSSNNVTYAVTGDTFGYWGFFPAWTPLGTVDENSGIVPVWGFAVVTDSEHPEVSVGQRLFGYLPMASHWIMSPQNVSAIGFSDNHVTRVANSPVYNQYMWCANDAMYDASREAWQANFRPLFLTSFVLKEHIAAQTVGLPTTILLTSASSKTAYGCAFLLKQLAHCEVVGLTSARSVDFVTDLACYDEVIEYSEVSNMRFTNPVWILDFAGNKALLQQLQEILDAKHRQTSFIGITDLQSQSNKPEGKIKGSVFFAPDHVKVLNKTWGKPNFNQKYAESWTFVAQRLAGHLMVEEHKGVANVLATYQSFLKGKVDTSQIVLCQW</sequence>
<protein>
    <submittedName>
        <fullName evidence="1">DUF2855 family protein</fullName>
    </submittedName>
</protein>
<keyword evidence="2" id="KW-1185">Reference proteome</keyword>
<evidence type="ECO:0000313" key="1">
    <source>
        <dbReference type="EMBL" id="MCP3428011.1"/>
    </source>
</evidence>